<evidence type="ECO:0000256" key="10">
    <source>
        <dbReference type="ARBA" id="ARBA00023139"/>
    </source>
</evidence>
<dbReference type="Pfam" id="PF24833">
    <property type="entry name" value="Rhabdo_glycop_CD"/>
    <property type="match status" value="1"/>
</dbReference>
<dbReference type="InterPro" id="IPR055448">
    <property type="entry name" value="PH_Rhabdo_glycop"/>
</dbReference>
<dbReference type="GO" id="GO:0055036">
    <property type="term" value="C:virion membrane"/>
    <property type="evidence" value="ECO:0007669"/>
    <property type="project" value="UniProtKB-SubCell"/>
</dbReference>
<evidence type="ECO:0000256" key="14">
    <source>
        <dbReference type="SAM" id="Phobius"/>
    </source>
</evidence>
<keyword evidence="7" id="KW-0261">Viral envelope protein</keyword>
<reference evidence="18" key="2">
    <citation type="journal article" date="2018" name="Emerg. Infect. Dis.">
        <title>Lyssavirus in Japanese Pipistrelle, Taiwan.</title>
        <authorList>
            <person name="Hu S.-C."/>
            <person name="Hsu C.-L."/>
            <person name="Lee M.-S."/>
            <person name="Tu Y.-C."/>
            <person name="Chang J.-C."/>
            <person name="Wu C.-H."/>
            <person name="Lee S.-H."/>
            <person name="Ting L.-J."/>
            <person name="Tsai K.-R."/>
            <person name="Cheng M.-C."/>
            <person name="Tu W.-J."/>
            <person name="Hsu W.-C."/>
        </authorList>
    </citation>
    <scope>NUCLEOTIDE SEQUENCE</scope>
    <source>
        <strain evidence="18">TWBLV/YL/2017</strain>
    </source>
</reference>
<evidence type="ECO:0000256" key="6">
    <source>
        <dbReference type="ARBA" id="ARBA00022844"/>
    </source>
</evidence>
<evidence type="ECO:0000256" key="1">
    <source>
        <dbReference type="ARBA" id="ARBA00004563"/>
    </source>
</evidence>
<keyword evidence="12" id="KW-0449">Lipoprotein</keyword>
<keyword evidence="11" id="KW-0325">Glycoprotein</keyword>
<sequence>MPNYTLLITLFLSYSYCSGYFPIYTIPDKIGPWSPIDIRDLSCPNNLLVEDEGCNTLSSFSYMELKIGYIKAIKVEGFTCTGVITEAETYTNLIGYVTTTFKRKHFKPTMSGCRDAYRWKITGDPRYEESLHNPYPDSSWLRTVTTSKESLLIISPSVADMDAYDKQLYAPIFPDGKCTNLLPGAFYCSTNHEYTIWMPKDPRLNLACDIFVNSKGKMATKDGQVCGFIDERGLYKSLKGACKLKLCGISGIRLVDGSWVSIQRKNPPEPCSPGQLVNIHDFRTEEIEHLIVEDLVKKREECLDALETIMSTKTISFRKLSHFRKLVPGFGKAYTLINKTLMEADAHYRSVRNWTEVVPSKGCLKTGGYCHPHYDGIFFNGIILSPQGDVLIPEMQSALLQQHVELLESSVIPLRHPLADPSATLRESNEVEDFVEIHLPAVQKHVSDISLGLPEWKHYFYIIASLLAFLAFAILAAMFCRRFKRRKKPRPNSVELVRRTSVTSVSGRPVHSWESYKTGQQVAPEFVPPPHDTPNSPSRIHT</sequence>
<keyword evidence="10" id="KW-0564">Palmitate</keyword>
<evidence type="ECO:0000259" key="16">
    <source>
        <dbReference type="Pfam" id="PF24833"/>
    </source>
</evidence>
<dbReference type="Gene3D" id="2.30.29.130">
    <property type="match status" value="1"/>
</dbReference>
<evidence type="ECO:0000256" key="12">
    <source>
        <dbReference type="ARBA" id="ARBA00023288"/>
    </source>
</evidence>
<feature type="domain" description="Glycoprotein G PH" evidence="17">
    <location>
        <begin position="187"/>
        <end position="259"/>
    </location>
</feature>
<organism evidence="18">
    <name type="scientific">Taiwan bat lyssavirus</name>
    <dbReference type="NCBI Taxonomy" id="2026129"/>
    <lineage>
        <taxon>Viruses</taxon>
        <taxon>Riboviria</taxon>
        <taxon>Orthornavirae</taxon>
        <taxon>Negarnaviricota</taxon>
        <taxon>Haploviricotina</taxon>
        <taxon>Monjiviricetes</taxon>
        <taxon>Mononegavirales</taxon>
        <taxon>Rhabdoviridae</taxon>
        <taxon>Alpharhabdovirinae</taxon>
        <taxon>Lyssavirus</taxon>
        <taxon>Lyssavirus formosa</taxon>
    </lineage>
</organism>
<evidence type="ECO:0000256" key="7">
    <source>
        <dbReference type="ARBA" id="ARBA00022879"/>
    </source>
</evidence>
<dbReference type="Pfam" id="PF24834">
    <property type="entry name" value="PH_Rhabdo_glycop"/>
    <property type="match status" value="1"/>
</dbReference>
<feature type="domain" description="Spike glycoprotein fusion" evidence="15">
    <location>
        <begin position="75"/>
        <end position="178"/>
    </location>
</feature>
<dbReference type="InterPro" id="IPR001903">
    <property type="entry name" value="Rhabdo_glycop_FD"/>
</dbReference>
<proteinExistence type="inferred from homology"/>
<evidence type="ECO:0000259" key="17">
    <source>
        <dbReference type="Pfam" id="PF24834"/>
    </source>
</evidence>
<keyword evidence="5" id="KW-0732">Signal</keyword>
<feature type="compositionally biased region" description="Polar residues" evidence="13">
    <location>
        <begin position="533"/>
        <end position="542"/>
    </location>
</feature>
<evidence type="ECO:0000259" key="15">
    <source>
        <dbReference type="Pfam" id="PF00974"/>
    </source>
</evidence>
<evidence type="ECO:0000256" key="3">
    <source>
        <dbReference type="ARBA" id="ARBA00015600"/>
    </source>
</evidence>
<evidence type="ECO:0000256" key="11">
    <source>
        <dbReference type="ARBA" id="ARBA00023180"/>
    </source>
</evidence>
<dbReference type="SUPFAM" id="SSF161008">
    <property type="entry name" value="Viral glycoprotein ectodomain-like"/>
    <property type="match status" value="1"/>
</dbReference>
<feature type="domain" description="Spike glycoprotein G central" evidence="16">
    <location>
        <begin position="271"/>
        <end position="388"/>
    </location>
</feature>
<protein>
    <recommendedName>
        <fullName evidence="3">Glycoprotein</fullName>
    </recommendedName>
</protein>
<dbReference type="Pfam" id="PF00974">
    <property type="entry name" value="Rhabdo_glycop_FD"/>
    <property type="match status" value="1"/>
</dbReference>
<feature type="region of interest" description="Disordered" evidence="13">
    <location>
        <begin position="507"/>
        <end position="542"/>
    </location>
</feature>
<dbReference type="GO" id="GO:0019031">
    <property type="term" value="C:viral envelope"/>
    <property type="evidence" value="ECO:0007669"/>
    <property type="project" value="UniProtKB-KW"/>
</dbReference>
<name>A0A3P8MNG5_9RHAB</name>
<keyword evidence="4 14" id="KW-0812">Transmembrane</keyword>
<evidence type="ECO:0000256" key="8">
    <source>
        <dbReference type="ARBA" id="ARBA00022989"/>
    </source>
</evidence>
<feature type="transmembrane region" description="Helical" evidence="14">
    <location>
        <begin position="459"/>
        <end position="480"/>
    </location>
</feature>
<dbReference type="InterPro" id="IPR055447">
    <property type="entry name" value="Rhabdo_glycop_CD"/>
</dbReference>
<evidence type="ECO:0000256" key="13">
    <source>
        <dbReference type="SAM" id="MobiDB-lite"/>
    </source>
</evidence>
<dbReference type="EMBL" id="MF472709">
    <property type="protein sequence ID" value="AVJ54233.1"/>
    <property type="molecule type" value="Viral_cRNA"/>
</dbReference>
<reference evidence="18" key="1">
    <citation type="submission" date="2017-07" db="EMBL/GenBank/DDBJ databases">
        <authorList>
            <person name="Hu S.C."/>
            <person name="Hsu W.C."/>
        </authorList>
    </citation>
    <scope>NUCLEOTIDE SEQUENCE</scope>
    <source>
        <strain evidence="18">TWBLV/YL/2017</strain>
    </source>
</reference>
<dbReference type="SMR" id="A0A3P8MNG5"/>
<keyword evidence="6" id="KW-0946">Virion</keyword>
<comment type="subcellular location">
    <subcellularLocation>
        <location evidence="1">Virion membrane</location>
        <topology evidence="1">Single-pass type I membrane protein</topology>
    </subcellularLocation>
</comment>
<evidence type="ECO:0000256" key="2">
    <source>
        <dbReference type="ARBA" id="ARBA00007199"/>
    </source>
</evidence>
<evidence type="ECO:0000256" key="5">
    <source>
        <dbReference type="ARBA" id="ARBA00022729"/>
    </source>
</evidence>
<evidence type="ECO:0000313" key="18">
    <source>
        <dbReference type="EMBL" id="AVJ54233.1"/>
    </source>
</evidence>
<evidence type="ECO:0000256" key="9">
    <source>
        <dbReference type="ARBA" id="ARBA00023136"/>
    </source>
</evidence>
<keyword evidence="8 14" id="KW-1133">Transmembrane helix</keyword>
<keyword evidence="9 14" id="KW-0472">Membrane</keyword>
<gene>
    <name evidence="18" type="primary">G</name>
</gene>
<comment type="similarity">
    <text evidence="2">Belongs to the lyssavirus glycoprotein family.</text>
</comment>
<accession>A0A3P8MNG5</accession>
<evidence type="ECO:0000256" key="4">
    <source>
        <dbReference type="ARBA" id="ARBA00022692"/>
    </source>
</evidence>